<dbReference type="InterPro" id="IPR025669">
    <property type="entry name" value="AAA_dom"/>
</dbReference>
<evidence type="ECO:0000259" key="1">
    <source>
        <dbReference type="Pfam" id="PF13614"/>
    </source>
</evidence>
<dbReference type="Proteomes" id="UP000488299">
    <property type="component" value="Unassembled WGS sequence"/>
</dbReference>
<dbReference type="PANTHER" id="PTHR13696:SF52">
    <property type="entry name" value="PARA FAMILY PROTEIN CT_582"/>
    <property type="match status" value="1"/>
</dbReference>
<dbReference type="CDD" id="cd02042">
    <property type="entry name" value="ParAB_family"/>
    <property type="match status" value="1"/>
</dbReference>
<feature type="domain" description="AAA" evidence="1">
    <location>
        <begin position="76"/>
        <end position="245"/>
    </location>
</feature>
<evidence type="ECO:0000313" key="3">
    <source>
        <dbReference type="Proteomes" id="UP000488299"/>
    </source>
</evidence>
<dbReference type="InterPro" id="IPR027417">
    <property type="entry name" value="P-loop_NTPase"/>
</dbReference>
<proteinExistence type="predicted"/>
<dbReference type="AlphaFoldDB" id="A0A7J5TSR4"/>
<accession>A0A7J5TSR4</accession>
<sequence>MQPMESVRQFLKYNSALRFSVLEREAGLPKGTLAHAVTGSRPLNKNLLDRLIPILNKYGYDNYLHPNTNGLYTKARVVAVINHKGGAGKTTTTALLGSELARRGYRVLLIDLDPQGNLSQILGIEQPEHQVIQALLTKAPLPVVKISENLSLAPSDLKLADAEVQLHQIMFGYLRLKNKIRPLLTDFDYVLIDCPPSLGMLTTSAMNAAKSCLITLIPDTLATNVANSFLRLYRNVSENTNFELVIDGIVFTMVKKNSAADIVKEKISKTLSRNIFKTQIEYMANYQESKAMRTVINAFQVNSDVSKSYDNLCEEYIAKLQNVRKRFSYPNRT</sequence>
<reference evidence="2 3" key="1">
    <citation type="submission" date="2019-10" db="EMBL/GenBank/DDBJ databases">
        <title>Rudanella paleaurantiibacter sp. nov., isolated from sludge.</title>
        <authorList>
            <person name="Xu S.Q."/>
        </authorList>
    </citation>
    <scope>NUCLEOTIDE SEQUENCE [LARGE SCALE GENOMIC DNA]</scope>
    <source>
        <strain evidence="2 3">HX-22-17</strain>
    </source>
</reference>
<gene>
    <name evidence="2" type="ORF">F5984_23725</name>
</gene>
<keyword evidence="3" id="KW-1185">Reference proteome</keyword>
<dbReference type="EMBL" id="WELI01000014">
    <property type="protein sequence ID" value="KAB7726640.1"/>
    <property type="molecule type" value="Genomic_DNA"/>
</dbReference>
<protein>
    <submittedName>
        <fullName evidence="2">AAA family ATPase</fullName>
    </submittedName>
</protein>
<dbReference type="SUPFAM" id="SSF52540">
    <property type="entry name" value="P-loop containing nucleoside triphosphate hydrolases"/>
    <property type="match status" value="1"/>
</dbReference>
<dbReference type="PANTHER" id="PTHR13696">
    <property type="entry name" value="P-LOOP CONTAINING NUCLEOSIDE TRIPHOSPHATE HYDROLASE"/>
    <property type="match status" value="1"/>
</dbReference>
<evidence type="ECO:0000313" key="2">
    <source>
        <dbReference type="EMBL" id="KAB7726640.1"/>
    </source>
</evidence>
<organism evidence="2 3">
    <name type="scientific">Rudanella paleaurantiibacter</name>
    <dbReference type="NCBI Taxonomy" id="2614655"/>
    <lineage>
        <taxon>Bacteria</taxon>
        <taxon>Pseudomonadati</taxon>
        <taxon>Bacteroidota</taxon>
        <taxon>Cytophagia</taxon>
        <taxon>Cytophagales</taxon>
        <taxon>Cytophagaceae</taxon>
        <taxon>Rudanella</taxon>
    </lineage>
</organism>
<name>A0A7J5TSR4_9BACT</name>
<dbReference type="InterPro" id="IPR050678">
    <property type="entry name" value="DNA_Partitioning_ATPase"/>
</dbReference>
<comment type="caution">
    <text evidence="2">The sequence shown here is derived from an EMBL/GenBank/DDBJ whole genome shotgun (WGS) entry which is preliminary data.</text>
</comment>
<dbReference type="RefSeq" id="WP_152126713.1">
    <property type="nucleotide sequence ID" value="NZ_WELI01000014.1"/>
</dbReference>
<dbReference type="Pfam" id="PF13614">
    <property type="entry name" value="AAA_31"/>
    <property type="match status" value="1"/>
</dbReference>
<dbReference type="Gene3D" id="3.40.50.300">
    <property type="entry name" value="P-loop containing nucleotide triphosphate hydrolases"/>
    <property type="match status" value="1"/>
</dbReference>